<reference evidence="2 3" key="1">
    <citation type="submission" date="2015-06" db="EMBL/GenBank/DDBJ databases">
        <title>Survival trade-offs in plant roots during colonization by closely related pathogenic and mutualistic fungi.</title>
        <authorList>
            <person name="Hacquard S."/>
            <person name="Kracher B."/>
            <person name="Hiruma K."/>
            <person name="Weinman A."/>
            <person name="Muench P."/>
            <person name="Garrido Oter R."/>
            <person name="Ver Loren van Themaat E."/>
            <person name="Dallerey J.-F."/>
            <person name="Damm U."/>
            <person name="Henrissat B."/>
            <person name="Lespinet O."/>
            <person name="Thon M."/>
            <person name="Kemen E."/>
            <person name="McHardy A.C."/>
            <person name="Schulze-Lefert P."/>
            <person name="O'Connell R.J."/>
        </authorList>
    </citation>
    <scope>NUCLEOTIDE SEQUENCE [LARGE SCALE GENOMIC DNA]</scope>
    <source>
        <strain evidence="2 3">0861</strain>
    </source>
</reference>
<evidence type="ECO:0000256" key="1">
    <source>
        <dbReference type="SAM" id="MobiDB-lite"/>
    </source>
</evidence>
<feature type="compositionally biased region" description="Basic and acidic residues" evidence="1">
    <location>
        <begin position="433"/>
        <end position="447"/>
    </location>
</feature>
<dbReference type="Proteomes" id="UP000076552">
    <property type="component" value="Unassembled WGS sequence"/>
</dbReference>
<feature type="region of interest" description="Disordered" evidence="1">
    <location>
        <begin position="426"/>
        <end position="450"/>
    </location>
</feature>
<gene>
    <name evidence="2" type="ORF">CT0861_09977</name>
</gene>
<comment type="caution">
    <text evidence="2">The sequence shown here is derived from an EMBL/GenBank/DDBJ whole genome shotgun (WGS) entry which is preliminary data.</text>
</comment>
<evidence type="ECO:0000313" key="2">
    <source>
        <dbReference type="EMBL" id="KZL68764.1"/>
    </source>
</evidence>
<feature type="compositionally biased region" description="Basic and acidic residues" evidence="1">
    <location>
        <begin position="65"/>
        <end position="74"/>
    </location>
</feature>
<sequence>MVKVIAYRWKELQHQMDIILAPTTIRSVVFQNMEAKWKHSSGKKSWYMVTEAHVAGKAGNEEEISSDKNQRENTETSPRSEFGHLLEAASWALGINMATQPIHRPARTFAACTHVTMVRVYSSILRCDSCGNRGPFGWLYRCSQDQEEILRNSILSGDEVTFDDLGKQLIAAVQPRNRGPEKRSGNAACFLEEMPSRDITTTYTSDQLLTIFNQRKHLGDILRQESFRKKLTSNGGHDRPRQRSAYHFDDILGCTGSTPWVPNAKDECQYMICPYCRPGGADRAYISLDGVAEGSIPATAATGYGFHFFRQRPVCNSSLVANLGLRSDSVSTEAPASASFRTSSDSSNIAIVDARLASQLASQLNLPGMTNSMRPMSPYSLPHAQLPRSPGFPNLAAQTAARQETGEGDSSWQDTTASTVSLPAAASAQLGKDPTEMEEHEKEEGKFLAKPLEVAHGVAVLEESVERHAPDLVTQG</sequence>
<feature type="region of interest" description="Disordered" evidence="1">
    <location>
        <begin position="368"/>
        <end position="393"/>
    </location>
</feature>
<proteinExistence type="predicted"/>
<dbReference type="EMBL" id="LFIV01000120">
    <property type="protein sequence ID" value="KZL68764.1"/>
    <property type="molecule type" value="Genomic_DNA"/>
</dbReference>
<protein>
    <submittedName>
        <fullName evidence="2">Uncharacterized protein</fullName>
    </submittedName>
</protein>
<evidence type="ECO:0000313" key="3">
    <source>
        <dbReference type="Proteomes" id="UP000076552"/>
    </source>
</evidence>
<dbReference type="AlphaFoldDB" id="A0A161VDB9"/>
<dbReference type="STRING" id="708197.A0A161VDB9"/>
<accession>A0A161VDB9</accession>
<feature type="region of interest" description="Disordered" evidence="1">
    <location>
        <begin position="58"/>
        <end position="79"/>
    </location>
</feature>
<name>A0A161VDB9_9PEZI</name>
<organism evidence="2 3">
    <name type="scientific">Colletotrichum tofieldiae</name>
    <dbReference type="NCBI Taxonomy" id="708197"/>
    <lineage>
        <taxon>Eukaryota</taxon>
        <taxon>Fungi</taxon>
        <taxon>Dikarya</taxon>
        <taxon>Ascomycota</taxon>
        <taxon>Pezizomycotina</taxon>
        <taxon>Sordariomycetes</taxon>
        <taxon>Hypocreomycetidae</taxon>
        <taxon>Glomerellales</taxon>
        <taxon>Glomerellaceae</taxon>
        <taxon>Colletotrichum</taxon>
        <taxon>Colletotrichum spaethianum species complex</taxon>
    </lineage>
</organism>
<keyword evidence="3" id="KW-1185">Reference proteome</keyword>